<evidence type="ECO:0000313" key="1">
    <source>
        <dbReference type="EMBL" id="CAK0871187.1"/>
    </source>
</evidence>
<keyword evidence="2" id="KW-1185">Reference proteome</keyword>
<protein>
    <submittedName>
        <fullName evidence="1">Uncharacterized protein</fullName>
    </submittedName>
</protein>
<evidence type="ECO:0000313" key="2">
    <source>
        <dbReference type="Proteomes" id="UP001189429"/>
    </source>
</evidence>
<accession>A0ABN9VDJ5</accession>
<dbReference type="EMBL" id="CAUYUJ010017043">
    <property type="protein sequence ID" value="CAK0871187.1"/>
    <property type="molecule type" value="Genomic_DNA"/>
</dbReference>
<dbReference type="Proteomes" id="UP001189429">
    <property type="component" value="Unassembled WGS sequence"/>
</dbReference>
<organism evidence="1 2">
    <name type="scientific">Prorocentrum cordatum</name>
    <dbReference type="NCBI Taxonomy" id="2364126"/>
    <lineage>
        <taxon>Eukaryota</taxon>
        <taxon>Sar</taxon>
        <taxon>Alveolata</taxon>
        <taxon>Dinophyceae</taxon>
        <taxon>Prorocentrales</taxon>
        <taxon>Prorocentraceae</taxon>
        <taxon>Prorocentrum</taxon>
    </lineage>
</organism>
<gene>
    <name evidence="1" type="ORF">PCOR1329_LOCUS57091</name>
</gene>
<name>A0ABN9VDJ5_9DINO</name>
<reference evidence="1" key="1">
    <citation type="submission" date="2023-10" db="EMBL/GenBank/DDBJ databases">
        <authorList>
            <person name="Chen Y."/>
            <person name="Shah S."/>
            <person name="Dougan E. K."/>
            <person name="Thang M."/>
            <person name="Chan C."/>
        </authorList>
    </citation>
    <scope>NUCLEOTIDE SEQUENCE [LARGE SCALE GENOMIC DNA]</scope>
</reference>
<proteinExistence type="predicted"/>
<comment type="caution">
    <text evidence="1">The sequence shown here is derived from an EMBL/GenBank/DDBJ whole genome shotgun (WGS) entry which is preliminary data.</text>
</comment>
<sequence>MCMMVDHDRTTACASSPRGPLSNVARMWESTKIPTPAMDNPVCRRRHGDMKAFQPCPVDPEFKNNLHDSQCDALYKNTPTSRRFDPLSARRRLIAANVLPGAAAWVRLLVWPPPWGRAAPERRRALSANPLGWRTQPKRGRRGCDDADLRGLLFDCGKKPPTVQAGGTCPRLLKCRLELLDCPWYMCHVGTAALLGGCNCHRWFGLSNLGM</sequence>